<gene>
    <name evidence="4" type="ORF">METZ01_LOCUS336605</name>
</gene>
<dbReference type="EMBL" id="UINC01113854">
    <property type="protein sequence ID" value="SVC83751.1"/>
    <property type="molecule type" value="Genomic_DNA"/>
</dbReference>
<name>A0A382QHL9_9ZZZZ</name>
<evidence type="ECO:0000259" key="2">
    <source>
        <dbReference type="Pfam" id="PF20580"/>
    </source>
</evidence>
<organism evidence="4">
    <name type="scientific">marine metagenome</name>
    <dbReference type="NCBI Taxonomy" id="408172"/>
    <lineage>
        <taxon>unclassified sequences</taxon>
        <taxon>metagenomes</taxon>
        <taxon>ecological metagenomes</taxon>
    </lineage>
</organism>
<keyword evidence="1" id="KW-0812">Transmembrane</keyword>
<dbReference type="Pfam" id="PF20580">
    <property type="entry name" value="DUF6784"/>
    <property type="match status" value="1"/>
</dbReference>
<feature type="domain" description="DUF6785" evidence="3">
    <location>
        <begin position="1"/>
        <end position="147"/>
    </location>
</feature>
<dbReference type="InterPro" id="IPR046711">
    <property type="entry name" value="DUF6784"/>
</dbReference>
<keyword evidence="1" id="KW-1133">Transmembrane helix</keyword>
<protein>
    <submittedName>
        <fullName evidence="4">Uncharacterized protein</fullName>
    </submittedName>
</protein>
<feature type="transmembrane region" description="Helical" evidence="1">
    <location>
        <begin position="211"/>
        <end position="234"/>
    </location>
</feature>
<dbReference type="Pfam" id="PF20581">
    <property type="entry name" value="DUF6785"/>
    <property type="match status" value="1"/>
</dbReference>
<feature type="transmembrane region" description="Helical" evidence="1">
    <location>
        <begin position="30"/>
        <end position="51"/>
    </location>
</feature>
<proteinExistence type="predicted"/>
<feature type="transmembrane region" description="Helical" evidence="1">
    <location>
        <begin position="6"/>
        <end position="23"/>
    </location>
</feature>
<feature type="transmembrane region" description="Helical" evidence="1">
    <location>
        <begin position="120"/>
        <end position="140"/>
    </location>
</feature>
<dbReference type="InterPro" id="IPR046712">
    <property type="entry name" value="DUF6785"/>
</dbReference>
<feature type="transmembrane region" description="Helical" evidence="1">
    <location>
        <begin position="180"/>
        <end position="199"/>
    </location>
</feature>
<sequence length="238" mass="27323">MPYRWAVVGLTITLVGLSTLLMLAGARSFWLMLSIFTFFGVVCVIDAWLVTRGLFFIHGSFKTPDLFVSAIGTTRFGATNLTLIAFPKRIFFRDRREILMPHLVNSFKVSDEAQVNRRHLLIAICLALIVGSITSFYSYLKLAYTKGAITLSRSWIHTISPQEPFRELERFLVNPQSTNWQQMAFVGSGALVMFCLLSMQYRFMWWPLHPIGFITPGQFPMNNIWFSIFLGWLFKSLV</sequence>
<dbReference type="AlphaFoldDB" id="A0A382QHL9"/>
<evidence type="ECO:0000256" key="1">
    <source>
        <dbReference type="SAM" id="Phobius"/>
    </source>
</evidence>
<accession>A0A382QHL9</accession>
<reference evidence="4" key="1">
    <citation type="submission" date="2018-05" db="EMBL/GenBank/DDBJ databases">
        <authorList>
            <person name="Lanie J.A."/>
            <person name="Ng W.-L."/>
            <person name="Kazmierczak K.M."/>
            <person name="Andrzejewski T.M."/>
            <person name="Davidsen T.M."/>
            <person name="Wayne K.J."/>
            <person name="Tettelin H."/>
            <person name="Glass J.I."/>
            <person name="Rusch D."/>
            <person name="Podicherti R."/>
            <person name="Tsui H.-C.T."/>
            <person name="Winkler M.E."/>
        </authorList>
    </citation>
    <scope>NUCLEOTIDE SEQUENCE</scope>
</reference>
<keyword evidence="1" id="KW-0472">Membrane</keyword>
<feature type="non-terminal residue" evidence="4">
    <location>
        <position position="238"/>
    </location>
</feature>
<feature type="domain" description="DUF6784" evidence="2">
    <location>
        <begin position="184"/>
        <end position="238"/>
    </location>
</feature>
<evidence type="ECO:0000313" key="4">
    <source>
        <dbReference type="EMBL" id="SVC83751.1"/>
    </source>
</evidence>
<evidence type="ECO:0000259" key="3">
    <source>
        <dbReference type="Pfam" id="PF20581"/>
    </source>
</evidence>